<comment type="caution">
    <text evidence="1">The sequence shown here is derived from an EMBL/GenBank/DDBJ whole genome shotgun (WGS) entry which is preliminary data.</text>
</comment>
<keyword evidence="2" id="KW-1185">Reference proteome</keyword>
<sequence length="70" mass="7645">MVITCSVMEGGVYLVAGAIRQSQQLCSLSLIEDRPLVGEDAFVFSKAYNKRLGGETARLIEICLLMEHGL</sequence>
<evidence type="ECO:0000313" key="1">
    <source>
        <dbReference type="EMBL" id="GIX88257.1"/>
    </source>
</evidence>
<dbReference type="EMBL" id="BPLR01021306">
    <property type="protein sequence ID" value="GIX88257.1"/>
    <property type="molecule type" value="Genomic_DNA"/>
</dbReference>
<dbReference type="Proteomes" id="UP001054945">
    <property type="component" value="Unassembled WGS sequence"/>
</dbReference>
<proteinExistence type="predicted"/>
<protein>
    <submittedName>
        <fullName evidence="1">Uncharacterized protein</fullName>
    </submittedName>
</protein>
<dbReference type="AlphaFoldDB" id="A0AAV4NYX9"/>
<organism evidence="1 2">
    <name type="scientific">Caerostris extrusa</name>
    <name type="common">Bark spider</name>
    <name type="synonym">Caerostris bankana</name>
    <dbReference type="NCBI Taxonomy" id="172846"/>
    <lineage>
        <taxon>Eukaryota</taxon>
        <taxon>Metazoa</taxon>
        <taxon>Ecdysozoa</taxon>
        <taxon>Arthropoda</taxon>
        <taxon>Chelicerata</taxon>
        <taxon>Arachnida</taxon>
        <taxon>Araneae</taxon>
        <taxon>Araneomorphae</taxon>
        <taxon>Entelegynae</taxon>
        <taxon>Araneoidea</taxon>
        <taxon>Araneidae</taxon>
        <taxon>Caerostris</taxon>
    </lineage>
</organism>
<name>A0AAV4NYX9_CAEEX</name>
<evidence type="ECO:0000313" key="2">
    <source>
        <dbReference type="Proteomes" id="UP001054945"/>
    </source>
</evidence>
<accession>A0AAV4NYX9</accession>
<reference evidence="1 2" key="1">
    <citation type="submission" date="2021-06" db="EMBL/GenBank/DDBJ databases">
        <title>Caerostris extrusa draft genome.</title>
        <authorList>
            <person name="Kono N."/>
            <person name="Arakawa K."/>
        </authorList>
    </citation>
    <scope>NUCLEOTIDE SEQUENCE [LARGE SCALE GENOMIC DNA]</scope>
</reference>
<gene>
    <name evidence="1" type="ORF">CEXT_143981</name>
</gene>